<organism evidence="2 4">
    <name type="scientific">Perkinsus olseni</name>
    <name type="common">Perkinsus atlanticus</name>
    <dbReference type="NCBI Taxonomy" id="32597"/>
    <lineage>
        <taxon>Eukaryota</taxon>
        <taxon>Sar</taxon>
        <taxon>Alveolata</taxon>
        <taxon>Perkinsozoa</taxon>
        <taxon>Perkinsea</taxon>
        <taxon>Perkinsida</taxon>
        <taxon>Perkinsidae</taxon>
        <taxon>Perkinsus</taxon>
    </lineage>
</organism>
<accession>A0A7J6U6R9</accession>
<protein>
    <submittedName>
        <fullName evidence="2">Uncharacterized protein</fullName>
    </submittedName>
</protein>
<reference evidence="3 4" key="1">
    <citation type="submission" date="2020-04" db="EMBL/GenBank/DDBJ databases">
        <title>Perkinsus olseni comparative genomics.</title>
        <authorList>
            <person name="Bogema D.R."/>
        </authorList>
    </citation>
    <scope>NUCLEOTIDE SEQUENCE [LARGE SCALE GENOMIC DNA]</scope>
    <source>
        <strain evidence="2">ATCC PRA-205</strain>
        <strain evidence="1 3">ATCC PRA-207</strain>
    </source>
</reference>
<evidence type="ECO:0000313" key="1">
    <source>
        <dbReference type="EMBL" id="KAF4744239.1"/>
    </source>
</evidence>
<dbReference type="Proteomes" id="UP000574390">
    <property type="component" value="Unassembled WGS sequence"/>
</dbReference>
<dbReference type="Proteomes" id="UP000553632">
    <property type="component" value="Unassembled WGS sequence"/>
</dbReference>
<dbReference type="AlphaFoldDB" id="A0A7J6U6R9"/>
<name>A0A7J6U6R9_PEROL</name>
<gene>
    <name evidence="2" type="ORF">FOZ62_015203</name>
    <name evidence="1" type="ORF">FOZ63_016649</name>
</gene>
<comment type="caution">
    <text evidence="2">The sequence shown here is derived from an EMBL/GenBank/DDBJ whole genome shotgun (WGS) entry which is preliminary data.</text>
</comment>
<evidence type="ECO:0000313" key="2">
    <source>
        <dbReference type="EMBL" id="KAF4752812.1"/>
    </source>
</evidence>
<dbReference type="EMBL" id="JABANO010010964">
    <property type="protein sequence ID" value="KAF4744239.1"/>
    <property type="molecule type" value="Genomic_DNA"/>
</dbReference>
<dbReference type="EMBL" id="JABANM010002281">
    <property type="protein sequence ID" value="KAF4752812.1"/>
    <property type="molecule type" value="Genomic_DNA"/>
</dbReference>
<feature type="non-terminal residue" evidence="2">
    <location>
        <position position="1"/>
    </location>
</feature>
<proteinExistence type="predicted"/>
<evidence type="ECO:0000313" key="4">
    <source>
        <dbReference type="Proteomes" id="UP000574390"/>
    </source>
</evidence>
<evidence type="ECO:0000313" key="3">
    <source>
        <dbReference type="Proteomes" id="UP000553632"/>
    </source>
</evidence>
<feature type="non-terminal residue" evidence="2">
    <location>
        <position position="80"/>
    </location>
</feature>
<sequence length="80" mass="8183">ATTECPAGAWQPETLGQLRSVGVSGASSEGRFISLEALPYDGAGTEPAQAHMLAIPSEGFADVDAFCAAEDPTLFAVLDV</sequence>
<keyword evidence="3" id="KW-1185">Reference proteome</keyword>